<gene>
    <name evidence="1" type="ORF">J2Z66_004809</name>
</gene>
<dbReference type="Proteomes" id="UP001519287">
    <property type="component" value="Unassembled WGS sequence"/>
</dbReference>
<sequence length="462" mass="53094">MVRQFTHRAAYGVWINDMRNSPLPYEEWPSVRLDEITEKDIIACIQLMSQSGYNEFVLWGLFATYSWSLDLVSSVDEERAKRIERIIQAAKDSGVRILTGIGIYSWGFDSIIEHCPGVRGTNPHAMCASSDESWEWVKKIMDFVLTRFNFDGLHLESADQGRCNCPSCDVLGDIEYHCIINARAAQYLRSKNNNNLVMVSLCGYMPYDQKIASDEIKHFIELSKHIDYLIDGGHYGHFFEESTRSRVVAELHCDYGTSGGIWIYPPQRWDRLRWFLPYTQRTAAHIKELYEDGGRAIEYYMGPDLNPGVEVNIAFGGKLLADVDRDPDDILNEIVTELYQPDDRDARDELAALFKQAETAYFDNWYDTPEMPKREIRQLHITSLFGTEPGAPTYLAHSPELQWTFMDAPGREIYRREIINIQTRLLGIEARIGDRERLGRINTCLNSILADIAFVNGNTQKV</sequence>
<proteinExistence type="predicted"/>
<protein>
    <submittedName>
        <fullName evidence="1">Uncharacterized protein</fullName>
    </submittedName>
</protein>
<organism evidence="1 2">
    <name type="scientific">Paenibacillus eucommiae</name>
    <dbReference type="NCBI Taxonomy" id="1355755"/>
    <lineage>
        <taxon>Bacteria</taxon>
        <taxon>Bacillati</taxon>
        <taxon>Bacillota</taxon>
        <taxon>Bacilli</taxon>
        <taxon>Bacillales</taxon>
        <taxon>Paenibacillaceae</taxon>
        <taxon>Paenibacillus</taxon>
    </lineage>
</organism>
<reference evidence="1 2" key="1">
    <citation type="submission" date="2021-03" db="EMBL/GenBank/DDBJ databases">
        <title>Genomic Encyclopedia of Type Strains, Phase IV (KMG-IV): sequencing the most valuable type-strain genomes for metagenomic binning, comparative biology and taxonomic classification.</title>
        <authorList>
            <person name="Goeker M."/>
        </authorList>
    </citation>
    <scope>NUCLEOTIDE SEQUENCE [LARGE SCALE GENOMIC DNA]</scope>
    <source>
        <strain evidence="1 2">DSM 26048</strain>
    </source>
</reference>
<evidence type="ECO:0000313" key="1">
    <source>
        <dbReference type="EMBL" id="MBP1993192.1"/>
    </source>
</evidence>
<keyword evidence="2" id="KW-1185">Reference proteome</keyword>
<name>A0ABS4J028_9BACL</name>
<accession>A0ABS4J028</accession>
<comment type="caution">
    <text evidence="1">The sequence shown here is derived from an EMBL/GenBank/DDBJ whole genome shotgun (WGS) entry which is preliminary data.</text>
</comment>
<dbReference type="EMBL" id="JAGGLB010000017">
    <property type="protein sequence ID" value="MBP1993192.1"/>
    <property type="molecule type" value="Genomic_DNA"/>
</dbReference>
<evidence type="ECO:0000313" key="2">
    <source>
        <dbReference type="Proteomes" id="UP001519287"/>
    </source>
</evidence>
<dbReference type="InterPro" id="IPR017853">
    <property type="entry name" value="GH"/>
</dbReference>
<dbReference type="RefSeq" id="WP_209974820.1">
    <property type="nucleotide sequence ID" value="NZ_JAGGLB010000017.1"/>
</dbReference>
<dbReference type="SUPFAM" id="SSF51445">
    <property type="entry name" value="(Trans)glycosidases"/>
    <property type="match status" value="1"/>
</dbReference>